<dbReference type="Proteomes" id="UP001151760">
    <property type="component" value="Unassembled WGS sequence"/>
</dbReference>
<evidence type="ECO:0000313" key="2">
    <source>
        <dbReference type="EMBL" id="GJT03596.1"/>
    </source>
</evidence>
<feature type="compositionally biased region" description="Basic and acidic residues" evidence="1">
    <location>
        <begin position="142"/>
        <end position="173"/>
    </location>
</feature>
<protein>
    <submittedName>
        <fullName evidence="2">Uncharacterized protein</fullName>
    </submittedName>
</protein>
<evidence type="ECO:0000256" key="1">
    <source>
        <dbReference type="SAM" id="MobiDB-lite"/>
    </source>
</evidence>
<feature type="region of interest" description="Disordered" evidence="1">
    <location>
        <begin position="85"/>
        <end position="214"/>
    </location>
</feature>
<comment type="caution">
    <text evidence="2">The sequence shown here is derived from an EMBL/GenBank/DDBJ whole genome shotgun (WGS) entry which is preliminary data.</text>
</comment>
<sequence>MKIKAKLKGVAIKEVEESDRPARSVLTLKPLLKIDLKDKGKGVLKEEHEPEKKLKKSDLDAAQLAMDEEVARQVNAELQAELERERVAAEEATQEKLGKKESVSKQGRKNAKPGPTLDDSAFDDLDADLDHTMEYMDTEEAVNERRQSNDTEEFKLDADTEVIAKDKGNDEKGGSTVGIARPDVGTARPDVDTARQEVGTADPTTPPTTTPIFDNEEMTLADTLVKIKDDKGKGVAFKDTGELLRPARSVLTLKPLPSIEPKDKGKGILVEEEHVKIKRKDQGIDQIERDEELAHKLHEEELAEIARIQEEASRIAIMEMFDEVQAGIDADALFAAKLQQEDREEYTIEERAKFLTVTIDAQRKFRAA</sequence>
<keyword evidence="3" id="KW-1185">Reference proteome</keyword>
<dbReference type="EMBL" id="BQNB010012440">
    <property type="protein sequence ID" value="GJT03596.1"/>
    <property type="molecule type" value="Genomic_DNA"/>
</dbReference>
<evidence type="ECO:0000313" key="3">
    <source>
        <dbReference type="Proteomes" id="UP001151760"/>
    </source>
</evidence>
<accession>A0ABQ5AMR0</accession>
<reference evidence="2" key="2">
    <citation type="submission" date="2022-01" db="EMBL/GenBank/DDBJ databases">
        <authorList>
            <person name="Yamashiro T."/>
            <person name="Shiraishi A."/>
            <person name="Satake H."/>
            <person name="Nakayama K."/>
        </authorList>
    </citation>
    <scope>NUCLEOTIDE SEQUENCE</scope>
</reference>
<feature type="compositionally biased region" description="Basic and acidic residues" evidence="1">
    <location>
        <begin position="85"/>
        <end position="103"/>
    </location>
</feature>
<organism evidence="2 3">
    <name type="scientific">Tanacetum coccineum</name>
    <dbReference type="NCBI Taxonomy" id="301880"/>
    <lineage>
        <taxon>Eukaryota</taxon>
        <taxon>Viridiplantae</taxon>
        <taxon>Streptophyta</taxon>
        <taxon>Embryophyta</taxon>
        <taxon>Tracheophyta</taxon>
        <taxon>Spermatophyta</taxon>
        <taxon>Magnoliopsida</taxon>
        <taxon>eudicotyledons</taxon>
        <taxon>Gunneridae</taxon>
        <taxon>Pentapetalae</taxon>
        <taxon>asterids</taxon>
        <taxon>campanulids</taxon>
        <taxon>Asterales</taxon>
        <taxon>Asteraceae</taxon>
        <taxon>Asteroideae</taxon>
        <taxon>Anthemideae</taxon>
        <taxon>Anthemidinae</taxon>
        <taxon>Tanacetum</taxon>
    </lineage>
</organism>
<name>A0ABQ5AMR0_9ASTR</name>
<gene>
    <name evidence="2" type="ORF">Tco_0824765</name>
</gene>
<feature type="region of interest" description="Disordered" evidence="1">
    <location>
        <begin position="39"/>
        <end position="59"/>
    </location>
</feature>
<proteinExistence type="predicted"/>
<reference evidence="2" key="1">
    <citation type="journal article" date="2022" name="Int. J. Mol. Sci.">
        <title>Draft Genome of Tanacetum Coccineum: Genomic Comparison of Closely Related Tanacetum-Family Plants.</title>
        <authorList>
            <person name="Yamashiro T."/>
            <person name="Shiraishi A."/>
            <person name="Nakayama K."/>
            <person name="Satake H."/>
        </authorList>
    </citation>
    <scope>NUCLEOTIDE SEQUENCE</scope>
</reference>